<protein>
    <submittedName>
        <fullName evidence="7">Threonine/homoserine/homoserine lactone efflux protein</fullName>
    </submittedName>
</protein>
<feature type="transmembrane region" description="Helical" evidence="6">
    <location>
        <begin position="45"/>
        <end position="67"/>
    </location>
</feature>
<dbReference type="PANTHER" id="PTHR30086:SF19">
    <property type="entry name" value="THREONINE EFFLUX PROTEIN"/>
    <property type="match status" value="1"/>
</dbReference>
<dbReference type="OrthoDB" id="7659099at2"/>
<evidence type="ECO:0000256" key="5">
    <source>
        <dbReference type="ARBA" id="ARBA00023136"/>
    </source>
</evidence>
<dbReference type="Proteomes" id="UP000199101">
    <property type="component" value="Unassembled WGS sequence"/>
</dbReference>
<accession>A0A1C3X854</accession>
<dbReference type="Pfam" id="PF01810">
    <property type="entry name" value="LysE"/>
    <property type="match status" value="1"/>
</dbReference>
<dbReference type="GO" id="GO:0005886">
    <property type="term" value="C:plasma membrane"/>
    <property type="evidence" value="ECO:0007669"/>
    <property type="project" value="UniProtKB-SubCell"/>
</dbReference>
<feature type="transmembrane region" description="Helical" evidence="6">
    <location>
        <begin position="152"/>
        <end position="177"/>
    </location>
</feature>
<keyword evidence="5 6" id="KW-0472">Membrane</keyword>
<dbReference type="GO" id="GO:0015171">
    <property type="term" value="F:amino acid transmembrane transporter activity"/>
    <property type="evidence" value="ECO:0007669"/>
    <property type="project" value="TreeGrafter"/>
</dbReference>
<dbReference type="EMBL" id="FMAG01000012">
    <property type="protein sequence ID" value="SCB48379.1"/>
    <property type="molecule type" value="Genomic_DNA"/>
</dbReference>
<dbReference type="STRING" id="410764.GA0061103_0359"/>
<feature type="transmembrane region" description="Helical" evidence="6">
    <location>
        <begin position="125"/>
        <end position="146"/>
    </location>
</feature>
<dbReference type="AlphaFoldDB" id="A0A1C3X854"/>
<evidence type="ECO:0000313" key="8">
    <source>
        <dbReference type="Proteomes" id="UP000199101"/>
    </source>
</evidence>
<keyword evidence="2" id="KW-1003">Cell membrane</keyword>
<organism evidence="7 8">
    <name type="scientific">Rhizobium multihospitium</name>
    <dbReference type="NCBI Taxonomy" id="410764"/>
    <lineage>
        <taxon>Bacteria</taxon>
        <taxon>Pseudomonadati</taxon>
        <taxon>Pseudomonadota</taxon>
        <taxon>Alphaproteobacteria</taxon>
        <taxon>Hyphomicrobiales</taxon>
        <taxon>Rhizobiaceae</taxon>
        <taxon>Rhizobium/Agrobacterium group</taxon>
        <taxon>Rhizobium</taxon>
    </lineage>
</organism>
<proteinExistence type="predicted"/>
<keyword evidence="3 6" id="KW-0812">Transmembrane</keyword>
<evidence type="ECO:0000256" key="2">
    <source>
        <dbReference type="ARBA" id="ARBA00022475"/>
    </source>
</evidence>
<name>A0A1C3X854_9HYPH</name>
<evidence type="ECO:0000313" key="7">
    <source>
        <dbReference type="EMBL" id="SCB48379.1"/>
    </source>
</evidence>
<evidence type="ECO:0000256" key="3">
    <source>
        <dbReference type="ARBA" id="ARBA00022692"/>
    </source>
</evidence>
<evidence type="ECO:0000256" key="6">
    <source>
        <dbReference type="SAM" id="Phobius"/>
    </source>
</evidence>
<evidence type="ECO:0000256" key="1">
    <source>
        <dbReference type="ARBA" id="ARBA00004651"/>
    </source>
</evidence>
<dbReference type="InterPro" id="IPR001123">
    <property type="entry name" value="LeuE-type"/>
</dbReference>
<dbReference type="RefSeq" id="WP_092718970.1">
    <property type="nucleotide sequence ID" value="NZ_FMAG01000012.1"/>
</dbReference>
<reference evidence="8" key="1">
    <citation type="submission" date="2016-08" db="EMBL/GenBank/DDBJ databases">
        <authorList>
            <person name="Varghese N."/>
            <person name="Submissions Spin"/>
        </authorList>
    </citation>
    <scope>NUCLEOTIDE SEQUENCE [LARGE SCALE GENOMIC DNA]</scope>
    <source>
        <strain evidence="8">HAMBI 2975</strain>
    </source>
</reference>
<comment type="subcellular location">
    <subcellularLocation>
        <location evidence="1">Cell membrane</location>
        <topology evidence="1">Multi-pass membrane protein</topology>
    </subcellularLocation>
</comment>
<sequence>MRETLAYLPHILPAYIAYIIAVISPGPAIMAIIGTSMTHGRKAGMTLALGIFGGSLTWAIAAAAGLATLLQTYAMALEVLKIFGGLYLLYLAYKAFRAVRASGELPTATEGPKTPSFKSLILRGYGIHVTNPKAIFAWLAIIALGMPQGAPGSVALLIIGVCGVTGFLAFMGYAILFSTSHALKIYRNARRWIEGVMAGFYCFAGIKLLTSNI</sequence>
<keyword evidence="4 6" id="KW-1133">Transmembrane helix</keyword>
<dbReference type="PANTHER" id="PTHR30086">
    <property type="entry name" value="ARGININE EXPORTER PROTEIN ARGO"/>
    <property type="match status" value="1"/>
</dbReference>
<gene>
    <name evidence="7" type="ORF">GA0061103_0359</name>
</gene>
<feature type="transmembrane region" description="Helical" evidence="6">
    <location>
        <begin position="12"/>
        <end position="33"/>
    </location>
</feature>
<keyword evidence="8" id="KW-1185">Reference proteome</keyword>
<evidence type="ECO:0000256" key="4">
    <source>
        <dbReference type="ARBA" id="ARBA00022989"/>
    </source>
</evidence>
<feature type="transmembrane region" description="Helical" evidence="6">
    <location>
        <begin position="73"/>
        <end position="93"/>
    </location>
</feature>